<feature type="region of interest" description="Disordered" evidence="1">
    <location>
        <begin position="124"/>
        <end position="177"/>
    </location>
</feature>
<dbReference type="InterPro" id="IPR035940">
    <property type="entry name" value="CAP_sf"/>
</dbReference>
<dbReference type="AlphaFoldDB" id="A0A5J5GWZ1"/>
<feature type="compositionally biased region" description="Low complexity" evidence="1">
    <location>
        <begin position="78"/>
        <end position="101"/>
    </location>
</feature>
<dbReference type="Pfam" id="PF00188">
    <property type="entry name" value="CAP"/>
    <property type="match status" value="1"/>
</dbReference>
<accession>A0A5J5GWZ1</accession>
<dbReference type="OrthoDB" id="9783944at2"/>
<feature type="compositionally biased region" description="Low complexity" evidence="1">
    <location>
        <begin position="215"/>
        <end position="271"/>
    </location>
</feature>
<dbReference type="Gene3D" id="3.40.33.10">
    <property type="entry name" value="CAP"/>
    <property type="match status" value="1"/>
</dbReference>
<dbReference type="InterPro" id="IPR014044">
    <property type="entry name" value="CAP_dom"/>
</dbReference>
<protein>
    <recommendedName>
        <fullName evidence="2">SCP domain-containing protein</fullName>
    </recommendedName>
</protein>
<evidence type="ECO:0000313" key="3">
    <source>
        <dbReference type="EMBL" id="KAA9012715.1"/>
    </source>
</evidence>
<evidence type="ECO:0000256" key="1">
    <source>
        <dbReference type="SAM" id="MobiDB-lite"/>
    </source>
</evidence>
<dbReference type="SUPFAM" id="SSF55797">
    <property type="entry name" value="PR-1-like"/>
    <property type="match status" value="1"/>
</dbReference>
<reference evidence="3 4" key="1">
    <citation type="submission" date="2019-09" db="EMBL/GenBank/DDBJ databases">
        <title>Whole genome sequences of isolates from the Mars Exploration Rovers.</title>
        <authorList>
            <person name="Seuylemezian A."/>
            <person name="Vaishampayan P."/>
        </authorList>
    </citation>
    <scope>NUCLEOTIDE SEQUENCE [LARGE SCALE GENOMIC DNA]</scope>
    <source>
        <strain evidence="3 4">MER_TA_151</strain>
    </source>
</reference>
<feature type="region of interest" description="Disordered" evidence="1">
    <location>
        <begin position="213"/>
        <end position="274"/>
    </location>
</feature>
<dbReference type="PANTHER" id="PTHR31157:SF1">
    <property type="entry name" value="SCP DOMAIN-CONTAINING PROTEIN"/>
    <property type="match status" value="1"/>
</dbReference>
<feature type="compositionally biased region" description="Low complexity" evidence="1">
    <location>
        <begin position="50"/>
        <end position="62"/>
    </location>
</feature>
<keyword evidence="4" id="KW-1185">Reference proteome</keyword>
<comment type="caution">
    <text evidence="3">The sequence shown here is derived from an EMBL/GenBank/DDBJ whole genome shotgun (WGS) entry which is preliminary data.</text>
</comment>
<dbReference type="NCBIfam" id="TIGR02909">
    <property type="entry name" value="spore_YkwD"/>
    <property type="match status" value="1"/>
</dbReference>
<gene>
    <name evidence="3" type="ORF">F4V44_25380</name>
</gene>
<organism evidence="3 4">
    <name type="scientific">Niallia endozanthoxylica</name>
    <dbReference type="NCBI Taxonomy" id="2036016"/>
    <lineage>
        <taxon>Bacteria</taxon>
        <taxon>Bacillati</taxon>
        <taxon>Bacillota</taxon>
        <taxon>Bacilli</taxon>
        <taxon>Bacillales</taxon>
        <taxon>Bacillaceae</taxon>
        <taxon>Niallia</taxon>
    </lineage>
</organism>
<dbReference type="Proteomes" id="UP000326671">
    <property type="component" value="Unassembled WGS sequence"/>
</dbReference>
<name>A0A5J5GWZ1_9BACI</name>
<feature type="domain" description="SCP" evidence="2">
    <location>
        <begin position="282"/>
        <end position="393"/>
    </location>
</feature>
<sequence>MDTQNGNQLNTSNRTGTNVYQVNNRNREIDDRTAYGFDHRGPLTEDYLDNDNNANRTANNNRPTYWTVQNNNDDNRNNGRNAARVNNNNNRNATNVNWNRNNHGDWGTGYLGAGTANPWTLRNVNDANDANWTGQNNRNNSKATNNQTNKTARNQNYDNTGDNPNLSSLNTSQSSNKYPHTRAVLVQEARYQFIPVNPNQDNRLQAMLRKQRELAQAPETQTQQQQAPAQQQQQAPAGQQAPTQQQQQAPARQQAPTQQQQQAPAGQQTPANVSQAVQQVIDLTNEQRRKNGLPALQADTKLNSVAQMKSVDMQQKGYFSHTSPTYGSPFDMMRDQGVSYRTAGENIAQGQRTPQEVVNAWMNSEGHRKNILSRNFTHIGVGYETNGNHWTQMFIGK</sequence>
<feature type="region of interest" description="Disordered" evidence="1">
    <location>
        <begin position="42"/>
        <end position="101"/>
    </location>
</feature>
<proteinExistence type="predicted"/>
<feature type="compositionally biased region" description="Low complexity" evidence="1">
    <location>
        <begin position="163"/>
        <end position="176"/>
    </location>
</feature>
<dbReference type="CDD" id="cd05379">
    <property type="entry name" value="CAP_bacterial"/>
    <property type="match status" value="1"/>
</dbReference>
<dbReference type="InterPro" id="IPR014258">
    <property type="entry name" value="CAP_domain_YkwD-like"/>
</dbReference>
<dbReference type="PANTHER" id="PTHR31157">
    <property type="entry name" value="SCP DOMAIN-CONTAINING PROTEIN"/>
    <property type="match status" value="1"/>
</dbReference>
<dbReference type="EMBL" id="VYKL01000059">
    <property type="protein sequence ID" value="KAA9012715.1"/>
    <property type="molecule type" value="Genomic_DNA"/>
</dbReference>
<feature type="compositionally biased region" description="Polar residues" evidence="1">
    <location>
        <begin position="124"/>
        <end position="162"/>
    </location>
</feature>
<evidence type="ECO:0000259" key="2">
    <source>
        <dbReference type="Pfam" id="PF00188"/>
    </source>
</evidence>
<evidence type="ECO:0000313" key="4">
    <source>
        <dbReference type="Proteomes" id="UP000326671"/>
    </source>
</evidence>